<dbReference type="eggNOG" id="ENOG502SEY2">
    <property type="taxonomic scope" value="Eukaryota"/>
</dbReference>
<dbReference type="AlphaFoldDB" id="H2YBF1"/>
<dbReference type="PROSITE" id="PS51433">
    <property type="entry name" value="PNT"/>
    <property type="match status" value="1"/>
</dbReference>
<dbReference type="SMART" id="SM00251">
    <property type="entry name" value="SAM_PNT"/>
    <property type="match status" value="1"/>
</dbReference>
<dbReference type="SUPFAM" id="SSF47769">
    <property type="entry name" value="SAM/Pointed domain"/>
    <property type="match status" value="1"/>
</dbReference>
<reference evidence="2" key="2">
    <citation type="submission" date="2025-08" db="UniProtKB">
        <authorList>
            <consortium name="Ensembl"/>
        </authorList>
    </citation>
    <scope>IDENTIFICATION</scope>
</reference>
<dbReference type="InterPro" id="IPR013761">
    <property type="entry name" value="SAM/pointed_sf"/>
</dbReference>
<reference evidence="2" key="3">
    <citation type="submission" date="2025-09" db="UniProtKB">
        <authorList>
            <consortium name="Ensembl"/>
        </authorList>
    </citation>
    <scope>IDENTIFICATION</scope>
</reference>
<dbReference type="GO" id="GO:0043565">
    <property type="term" value="F:sequence-specific DNA binding"/>
    <property type="evidence" value="ECO:0007669"/>
    <property type="project" value="InterPro"/>
</dbReference>
<dbReference type="GeneTree" id="ENSGT00520000062139"/>
<evidence type="ECO:0000313" key="3">
    <source>
        <dbReference type="Proteomes" id="UP000007875"/>
    </source>
</evidence>
<proteinExistence type="predicted"/>
<accession>H2YBF1</accession>
<dbReference type="HOGENOM" id="CLU_1969743_0_0_1"/>
<name>H2YBF1_CIOSA</name>
<evidence type="ECO:0000313" key="2">
    <source>
        <dbReference type="Ensembl" id="ENSCSAVP00000002649.1"/>
    </source>
</evidence>
<dbReference type="OMA" id="VMTWVRD"/>
<feature type="domain" description="PNT" evidence="1">
    <location>
        <begin position="38"/>
        <end position="121"/>
    </location>
</feature>
<dbReference type="Pfam" id="PF02198">
    <property type="entry name" value="SAM_PNT"/>
    <property type="match status" value="1"/>
</dbReference>
<organism evidence="2 3">
    <name type="scientific">Ciona savignyi</name>
    <name type="common">Pacific transparent sea squirt</name>
    <dbReference type="NCBI Taxonomy" id="51511"/>
    <lineage>
        <taxon>Eukaryota</taxon>
        <taxon>Metazoa</taxon>
        <taxon>Chordata</taxon>
        <taxon>Tunicata</taxon>
        <taxon>Ascidiacea</taxon>
        <taxon>Phlebobranchia</taxon>
        <taxon>Cionidae</taxon>
        <taxon>Ciona</taxon>
    </lineage>
</organism>
<protein>
    <recommendedName>
        <fullName evidence="1">PNT domain-containing protein</fullName>
    </recommendedName>
</protein>
<dbReference type="STRING" id="51511.ENSCSAVP00000002649"/>
<keyword evidence="3" id="KW-1185">Reference proteome</keyword>
<dbReference type="Gene3D" id="1.10.150.50">
    <property type="entry name" value="Transcription Factor, Ets-1"/>
    <property type="match status" value="1"/>
</dbReference>
<dbReference type="Ensembl" id="ENSCSAVT00000002691.1">
    <property type="protein sequence ID" value="ENSCSAVP00000002649.1"/>
    <property type="gene ID" value="ENSCSAVG00000001568.1"/>
</dbReference>
<dbReference type="Proteomes" id="UP000007875">
    <property type="component" value="Unassembled WGS sequence"/>
</dbReference>
<reference evidence="3" key="1">
    <citation type="submission" date="2003-08" db="EMBL/GenBank/DDBJ databases">
        <authorList>
            <person name="Birren B."/>
            <person name="Nusbaum C."/>
            <person name="Abebe A."/>
            <person name="Abouelleil A."/>
            <person name="Adekoya E."/>
            <person name="Ait-zahra M."/>
            <person name="Allen N."/>
            <person name="Allen T."/>
            <person name="An P."/>
            <person name="Anderson M."/>
            <person name="Anderson S."/>
            <person name="Arachchi H."/>
            <person name="Armbruster J."/>
            <person name="Bachantsang P."/>
            <person name="Baldwin J."/>
            <person name="Barry A."/>
            <person name="Bayul T."/>
            <person name="Blitshsteyn B."/>
            <person name="Bloom T."/>
            <person name="Blye J."/>
            <person name="Boguslavskiy L."/>
            <person name="Borowsky M."/>
            <person name="Boukhgalter B."/>
            <person name="Brunache A."/>
            <person name="Butler J."/>
            <person name="Calixte N."/>
            <person name="Calvo S."/>
            <person name="Camarata J."/>
            <person name="Campo K."/>
            <person name="Chang J."/>
            <person name="Cheshatsang Y."/>
            <person name="Citroen M."/>
            <person name="Collymore A."/>
            <person name="Considine T."/>
            <person name="Cook A."/>
            <person name="Cooke P."/>
            <person name="Corum B."/>
            <person name="Cuomo C."/>
            <person name="David R."/>
            <person name="Dawoe T."/>
            <person name="Degray S."/>
            <person name="Dodge S."/>
            <person name="Dooley K."/>
            <person name="Dorje P."/>
            <person name="Dorjee K."/>
            <person name="Dorris L."/>
            <person name="Duffey N."/>
            <person name="Dupes A."/>
            <person name="Elkins T."/>
            <person name="Engels R."/>
            <person name="Erickson J."/>
            <person name="Farina A."/>
            <person name="Faro S."/>
            <person name="Ferreira P."/>
            <person name="Fischer H."/>
            <person name="Fitzgerald M."/>
            <person name="Foley K."/>
            <person name="Gage D."/>
            <person name="Galagan J."/>
            <person name="Gearin G."/>
            <person name="Gnerre S."/>
            <person name="Gnirke A."/>
            <person name="Goyette A."/>
            <person name="Graham J."/>
            <person name="Grandbois E."/>
            <person name="Gyaltsen K."/>
            <person name="Hafez N."/>
            <person name="Hagopian D."/>
            <person name="Hagos B."/>
            <person name="Hall J."/>
            <person name="Hatcher B."/>
            <person name="Heller A."/>
            <person name="Higgins H."/>
            <person name="Honan T."/>
            <person name="Horn A."/>
            <person name="Houde N."/>
            <person name="Hughes L."/>
            <person name="Hulme W."/>
            <person name="Husby E."/>
            <person name="Iliev I."/>
            <person name="Jaffe D."/>
            <person name="Jones C."/>
            <person name="Kamal M."/>
            <person name="Kamat A."/>
            <person name="Kamvysselis M."/>
            <person name="Karlsson E."/>
            <person name="Kells C."/>
            <person name="Kieu A."/>
            <person name="Kisner P."/>
            <person name="Kodira C."/>
            <person name="Kulbokas E."/>
            <person name="Labutti K."/>
            <person name="Lama D."/>
            <person name="Landers T."/>
            <person name="Leger J."/>
            <person name="Levine S."/>
            <person name="Lewis D."/>
            <person name="Lewis T."/>
            <person name="Lindblad-toh K."/>
            <person name="Liu X."/>
            <person name="Lokyitsang T."/>
            <person name="Lokyitsang Y."/>
            <person name="Lucien O."/>
            <person name="Lui A."/>
            <person name="Ma L.J."/>
            <person name="Mabbitt R."/>
            <person name="Macdonald J."/>
            <person name="Maclean C."/>
            <person name="Major J."/>
            <person name="Manning J."/>
            <person name="Marabella R."/>
            <person name="Maru K."/>
            <person name="Matthews C."/>
            <person name="Mauceli E."/>
            <person name="Mccarthy M."/>
            <person name="Mcdonough S."/>
            <person name="Mcghee T."/>
            <person name="Meldrim J."/>
            <person name="Meneus L."/>
            <person name="Mesirov J."/>
            <person name="Mihalev A."/>
            <person name="Mihova T."/>
            <person name="Mikkelsen T."/>
            <person name="Mlenga V."/>
            <person name="Moru K."/>
            <person name="Mozes J."/>
            <person name="Mulrain L."/>
            <person name="Munson G."/>
            <person name="Naylor J."/>
            <person name="Newes C."/>
            <person name="Nguyen C."/>
            <person name="Nguyen N."/>
            <person name="Nguyen T."/>
            <person name="Nicol R."/>
            <person name="Nielsen C."/>
            <person name="Nizzari M."/>
            <person name="Norbu C."/>
            <person name="Norbu N."/>
            <person name="O'donnell P."/>
            <person name="Okoawo O."/>
            <person name="O'leary S."/>
            <person name="Omotosho B."/>
            <person name="O'neill K."/>
            <person name="Osman S."/>
            <person name="Parker S."/>
            <person name="Perrin D."/>
            <person name="Phunkhang P."/>
            <person name="Piqani B."/>
            <person name="Purcell S."/>
            <person name="Rachupka T."/>
            <person name="Ramasamy U."/>
            <person name="Rameau R."/>
            <person name="Ray V."/>
            <person name="Raymond C."/>
            <person name="Retta R."/>
            <person name="Richardson S."/>
            <person name="Rise C."/>
            <person name="Rodriguez J."/>
            <person name="Rogers J."/>
            <person name="Rogov P."/>
            <person name="Rutman M."/>
            <person name="Schupbach R."/>
            <person name="Seaman C."/>
            <person name="Settipalli S."/>
            <person name="Sharpe T."/>
            <person name="Sheridan J."/>
            <person name="Sherpa N."/>
            <person name="Shi J."/>
            <person name="Smirnov S."/>
            <person name="Smith C."/>
            <person name="Sougnez C."/>
            <person name="Spencer B."/>
            <person name="Stalker J."/>
            <person name="Stange-thomann N."/>
            <person name="Stavropoulos S."/>
            <person name="Stetson K."/>
            <person name="Stone C."/>
            <person name="Stone S."/>
            <person name="Stubbs M."/>
            <person name="Talamas J."/>
            <person name="Tchuinga P."/>
            <person name="Tenzing P."/>
            <person name="Tesfaye S."/>
            <person name="Theodore J."/>
            <person name="Thoulutsang Y."/>
            <person name="Topham K."/>
            <person name="Towey S."/>
            <person name="Tsamla T."/>
            <person name="Tsomo N."/>
            <person name="Vallee D."/>
            <person name="Vassiliev H."/>
            <person name="Venkataraman V."/>
            <person name="Vinson J."/>
            <person name="Vo A."/>
            <person name="Wade C."/>
            <person name="Wang S."/>
            <person name="Wangchuk T."/>
            <person name="Wangdi T."/>
            <person name="Whittaker C."/>
            <person name="Wilkinson J."/>
            <person name="Wu Y."/>
            <person name="Wyman D."/>
            <person name="Yadav S."/>
            <person name="Yang S."/>
            <person name="Yang X."/>
            <person name="Yeager S."/>
            <person name="Yee E."/>
            <person name="Young G."/>
            <person name="Zainoun J."/>
            <person name="Zembeck L."/>
            <person name="Zimmer A."/>
            <person name="Zody M."/>
            <person name="Lander E."/>
        </authorList>
    </citation>
    <scope>NUCLEOTIDE SEQUENCE [LARGE SCALE GENOMIC DNA]</scope>
</reference>
<sequence>MARIRLTLKKRPRDTDHRCHDNKKKIERLPPYKMTSREKEIYRKLLERQNFLPKDPMQWSEVHVMTWVRDLSIIFRFEVDLSLFVMNGKGVCLVSLDGFRFRSPAGGALLYTDLQQKLLANILTLYNKI</sequence>
<evidence type="ECO:0000259" key="1">
    <source>
        <dbReference type="PROSITE" id="PS51433"/>
    </source>
</evidence>
<dbReference type="InParanoid" id="H2YBF1"/>
<dbReference type="InterPro" id="IPR003118">
    <property type="entry name" value="Pointed_dom"/>
</dbReference>